<organism evidence="2 3">
    <name type="scientific">Granulicella mallensis</name>
    <dbReference type="NCBI Taxonomy" id="940614"/>
    <lineage>
        <taxon>Bacteria</taxon>
        <taxon>Pseudomonadati</taxon>
        <taxon>Acidobacteriota</taxon>
        <taxon>Terriglobia</taxon>
        <taxon>Terriglobales</taxon>
        <taxon>Acidobacteriaceae</taxon>
        <taxon>Granulicella</taxon>
    </lineage>
</organism>
<gene>
    <name evidence="2" type="ORF">HDF15_000964</name>
</gene>
<dbReference type="PANTHER" id="PTHR10443:SF12">
    <property type="entry name" value="DIPEPTIDASE"/>
    <property type="match status" value="1"/>
</dbReference>
<dbReference type="RefSeq" id="WP_184253207.1">
    <property type="nucleotide sequence ID" value="NZ_JACHIO010000003.1"/>
</dbReference>
<evidence type="ECO:0000313" key="3">
    <source>
        <dbReference type="Proteomes" id="UP000584867"/>
    </source>
</evidence>
<dbReference type="Proteomes" id="UP000584867">
    <property type="component" value="Unassembled WGS sequence"/>
</dbReference>
<dbReference type="PANTHER" id="PTHR10443">
    <property type="entry name" value="MICROSOMAL DIPEPTIDASE"/>
    <property type="match status" value="1"/>
</dbReference>
<protein>
    <submittedName>
        <fullName evidence="2">Membrane dipeptidase</fullName>
        <ecNumber evidence="2">3.4.13.19</ecNumber>
    </submittedName>
</protein>
<comment type="caution">
    <text evidence="2">The sequence shown here is derived from an EMBL/GenBank/DDBJ whole genome shotgun (WGS) entry which is preliminary data.</text>
</comment>
<feature type="signal peptide" evidence="1">
    <location>
        <begin position="1"/>
        <end position="28"/>
    </location>
</feature>
<dbReference type="GO" id="GO:0006508">
    <property type="term" value="P:proteolysis"/>
    <property type="evidence" value="ECO:0007669"/>
    <property type="project" value="InterPro"/>
</dbReference>
<dbReference type="EC" id="3.4.13.19" evidence="2"/>
<dbReference type="GO" id="GO:0070573">
    <property type="term" value="F:metallodipeptidase activity"/>
    <property type="evidence" value="ECO:0007669"/>
    <property type="project" value="InterPro"/>
</dbReference>
<accession>A0A7W7ZME8</accession>
<keyword evidence="2" id="KW-0378">Hydrolase</keyword>
<sequence length="374" mass="40849">MQRRSFLSLFGSASAATLLSGMFGRALAETQGEVGKGYGHGILIDSLGTPGGENDTLDTPLTAAEINDARASGLTAINLIVGGPASYDETVRAIAYWNAEIAAHPDVFLLVRHAADIAEAKRSDRLGLIYGFEDTNPFGEDLVRLDTFRNFGVRIFQLTYNKRTLVGDGCLEPGNAGLSVYGRKLVARLNEHKALVDLAHAGERTTLEAIEASTAPIAISHTGCAALVPNPRNKTDHELRKLADKGGYVGIYLMPFLRSQGQPMADDVIRHIEHAIDVCGEDHVGMGTDRATSPLVLTPEYKKSFADEIKERRRQGISAPGEDPDVYLYVPDLNEPDRFLRIADLLSKRKHSDARIEKILGGNFDRLLKDVWQD</sequence>
<dbReference type="InterPro" id="IPR032466">
    <property type="entry name" value="Metal_Hydrolase"/>
</dbReference>
<dbReference type="InterPro" id="IPR008257">
    <property type="entry name" value="Pept_M19"/>
</dbReference>
<dbReference type="Gene3D" id="3.20.20.140">
    <property type="entry name" value="Metal-dependent hydrolases"/>
    <property type="match status" value="1"/>
</dbReference>
<dbReference type="AlphaFoldDB" id="A0A7W7ZME8"/>
<dbReference type="PROSITE" id="PS51365">
    <property type="entry name" value="RENAL_DIPEPTIDASE_2"/>
    <property type="match status" value="1"/>
</dbReference>
<dbReference type="SUPFAM" id="SSF51556">
    <property type="entry name" value="Metallo-dependent hydrolases"/>
    <property type="match status" value="1"/>
</dbReference>
<name>A0A7W7ZME8_9BACT</name>
<feature type="chain" id="PRO_5031480901" evidence="1">
    <location>
        <begin position="29"/>
        <end position="374"/>
    </location>
</feature>
<reference evidence="2 3" key="1">
    <citation type="submission" date="2020-08" db="EMBL/GenBank/DDBJ databases">
        <title>Genomic Encyclopedia of Type Strains, Phase IV (KMG-V): Genome sequencing to study the core and pangenomes of soil and plant-associated prokaryotes.</title>
        <authorList>
            <person name="Whitman W."/>
        </authorList>
    </citation>
    <scope>NUCLEOTIDE SEQUENCE [LARGE SCALE GENOMIC DNA]</scope>
    <source>
        <strain evidence="2 3">X5P3</strain>
    </source>
</reference>
<evidence type="ECO:0000256" key="1">
    <source>
        <dbReference type="SAM" id="SignalP"/>
    </source>
</evidence>
<keyword evidence="2" id="KW-0645">Protease</keyword>
<keyword evidence="2" id="KW-0224">Dipeptidase</keyword>
<proteinExistence type="predicted"/>
<evidence type="ECO:0000313" key="2">
    <source>
        <dbReference type="EMBL" id="MBB5062634.1"/>
    </source>
</evidence>
<dbReference type="Pfam" id="PF01244">
    <property type="entry name" value="Peptidase_M19"/>
    <property type="match status" value="1"/>
</dbReference>
<dbReference type="EMBL" id="JACHIO010000003">
    <property type="protein sequence ID" value="MBB5062634.1"/>
    <property type="molecule type" value="Genomic_DNA"/>
</dbReference>
<keyword evidence="1" id="KW-0732">Signal</keyword>